<evidence type="ECO:0000313" key="2">
    <source>
        <dbReference type="EMBL" id="BCK82871.1"/>
    </source>
</evidence>
<proteinExistence type="predicted"/>
<protein>
    <submittedName>
        <fullName evidence="2">Uncharacterized protein</fullName>
    </submittedName>
</protein>
<dbReference type="Proteomes" id="UP000679848">
    <property type="component" value="Chromosome"/>
</dbReference>
<evidence type="ECO:0000313" key="3">
    <source>
        <dbReference type="Proteomes" id="UP000679848"/>
    </source>
</evidence>
<organism evidence="2 3">
    <name type="scientific">Pusillibacter faecalis</name>
    <dbReference type="NCBI Taxonomy" id="2714358"/>
    <lineage>
        <taxon>Bacteria</taxon>
        <taxon>Bacillati</taxon>
        <taxon>Bacillota</taxon>
        <taxon>Clostridia</taxon>
        <taxon>Eubacteriales</taxon>
        <taxon>Oscillospiraceae</taxon>
        <taxon>Pusillibacter</taxon>
    </lineage>
</organism>
<reference evidence="2" key="1">
    <citation type="submission" date="2020-09" db="EMBL/GenBank/DDBJ databases">
        <title>New species isolated from human feces.</title>
        <authorList>
            <person name="Kitahara M."/>
            <person name="Shigeno Y."/>
            <person name="Shime M."/>
            <person name="Matsumoto Y."/>
            <person name="Nakamura S."/>
            <person name="Motooka D."/>
            <person name="Fukuoka S."/>
            <person name="Nishikawa H."/>
            <person name="Benno Y."/>
        </authorList>
    </citation>
    <scope>NUCLEOTIDE SEQUENCE</scope>
    <source>
        <strain evidence="2">MM59</strain>
    </source>
</reference>
<gene>
    <name evidence="2" type="ORF">MM59RIKEN_01900</name>
</gene>
<evidence type="ECO:0000256" key="1">
    <source>
        <dbReference type="SAM" id="Phobius"/>
    </source>
</evidence>
<keyword evidence="1" id="KW-0812">Transmembrane</keyword>
<accession>A0A810QBD6</accession>
<keyword evidence="3" id="KW-1185">Reference proteome</keyword>
<sequence length="511" mass="54701">MSERLFRILGLIADDLIEEAGRSASRRRPWRNLAAAACVVLVCGATFGFLAASGGNLLSGGASGNTASDGASAGAGEHDGGTAFMSYAGPILPLTTAEANPGLLSERTITWDLSPGTYADGSPRQWGAAVSDCYALTNPSEEAITVTALYPFTGSFSALPSIQPEVTVNGAAAEPKLYAGPYAGGFRDAGEADDSTWNPSSWTDYQELLESGAYLDQALGEEPRLDVPVTVYSFSDFSLPEDAPDAATQAVTFTLDPERTTVLSYGFNGMSQEAGWRQYSYFVPNGVRSESDLKLLVIIGDDLGAYTLQGYVDGGCEQMLADVSCTVTRTETTFDAVLEEICRSYAAEYNARRSTEEATAFDFLSLDMLQRAAAELLTQYGLFSENAKDRYSDGRLDEIVSESLVQERVLYLAFPVTIPAGGSAAVSVALWKEPSYDFGCSGSENTDLQGYDLITCLGSTLNFTSQTAVLAETQGVELVRQNIGFDPEDGITQVPLDLTEEHYFIEIRPTP</sequence>
<dbReference type="AlphaFoldDB" id="A0A810QBD6"/>
<name>A0A810QBD6_9FIRM</name>
<dbReference type="KEGG" id="pfaa:MM59RIKEN_01900"/>
<dbReference type="RefSeq" id="WP_213542472.1">
    <property type="nucleotide sequence ID" value="NZ_AP023420.1"/>
</dbReference>
<feature type="transmembrane region" description="Helical" evidence="1">
    <location>
        <begin position="32"/>
        <end position="52"/>
    </location>
</feature>
<keyword evidence="1" id="KW-1133">Transmembrane helix</keyword>
<keyword evidence="1" id="KW-0472">Membrane</keyword>
<dbReference type="EMBL" id="AP023420">
    <property type="protein sequence ID" value="BCK82871.1"/>
    <property type="molecule type" value="Genomic_DNA"/>
</dbReference>